<organism evidence="10 11">
    <name type="scientific">Pseudonocardia endophytica</name>
    <dbReference type="NCBI Taxonomy" id="401976"/>
    <lineage>
        <taxon>Bacteria</taxon>
        <taxon>Bacillati</taxon>
        <taxon>Actinomycetota</taxon>
        <taxon>Actinomycetes</taxon>
        <taxon>Pseudonocardiales</taxon>
        <taxon>Pseudonocardiaceae</taxon>
        <taxon>Pseudonocardia</taxon>
    </lineage>
</organism>
<accession>A0A4R1HSR7</accession>
<keyword evidence="2" id="KW-0813">Transport</keyword>
<feature type="transmembrane region" description="Helical" evidence="8">
    <location>
        <begin position="50"/>
        <end position="72"/>
    </location>
</feature>
<reference evidence="10 11" key="1">
    <citation type="submission" date="2019-03" db="EMBL/GenBank/DDBJ databases">
        <title>Sequencing the genomes of 1000 actinobacteria strains.</title>
        <authorList>
            <person name="Klenk H.-P."/>
        </authorList>
    </citation>
    <scope>NUCLEOTIDE SEQUENCE [LARGE SCALE GENOMIC DNA]</scope>
    <source>
        <strain evidence="10 11">DSM 44969</strain>
    </source>
</reference>
<evidence type="ECO:0000256" key="2">
    <source>
        <dbReference type="ARBA" id="ARBA00022448"/>
    </source>
</evidence>
<dbReference type="PRINTS" id="PR00169">
    <property type="entry name" value="KCHANNEL"/>
</dbReference>
<feature type="transmembrane region" description="Helical" evidence="8">
    <location>
        <begin position="84"/>
        <end position="102"/>
    </location>
</feature>
<evidence type="ECO:0000256" key="6">
    <source>
        <dbReference type="ARBA" id="ARBA00023136"/>
    </source>
</evidence>
<dbReference type="Pfam" id="PF07885">
    <property type="entry name" value="Ion_trans_2"/>
    <property type="match status" value="1"/>
</dbReference>
<comment type="subcellular location">
    <subcellularLocation>
        <location evidence="1">Membrane</location>
        <topology evidence="1">Multi-pass membrane protein</topology>
    </subcellularLocation>
</comment>
<dbReference type="GO" id="GO:0008076">
    <property type="term" value="C:voltage-gated potassium channel complex"/>
    <property type="evidence" value="ECO:0007669"/>
    <property type="project" value="InterPro"/>
</dbReference>
<dbReference type="OrthoDB" id="9799090at2"/>
<evidence type="ECO:0000256" key="1">
    <source>
        <dbReference type="ARBA" id="ARBA00004141"/>
    </source>
</evidence>
<protein>
    <submittedName>
        <fullName evidence="10">Voltage-gated potassium channel</fullName>
    </submittedName>
</protein>
<evidence type="ECO:0000256" key="7">
    <source>
        <dbReference type="ARBA" id="ARBA00023303"/>
    </source>
</evidence>
<feature type="transmembrane region" description="Helical" evidence="8">
    <location>
        <begin position="157"/>
        <end position="176"/>
    </location>
</feature>
<gene>
    <name evidence="10" type="ORF">EV378_0085</name>
</gene>
<evidence type="ECO:0000313" key="10">
    <source>
        <dbReference type="EMBL" id="TCK24313.1"/>
    </source>
</evidence>
<evidence type="ECO:0000256" key="3">
    <source>
        <dbReference type="ARBA" id="ARBA00022692"/>
    </source>
</evidence>
<dbReference type="Proteomes" id="UP000295560">
    <property type="component" value="Unassembled WGS sequence"/>
</dbReference>
<evidence type="ECO:0000256" key="4">
    <source>
        <dbReference type="ARBA" id="ARBA00022989"/>
    </source>
</evidence>
<evidence type="ECO:0000259" key="9">
    <source>
        <dbReference type="Pfam" id="PF07885"/>
    </source>
</evidence>
<dbReference type="PANTHER" id="PTHR11537:SF254">
    <property type="entry name" value="POTASSIUM VOLTAGE-GATED CHANNEL PROTEIN SHAB"/>
    <property type="match status" value="1"/>
</dbReference>
<dbReference type="Gene3D" id="1.10.287.70">
    <property type="match status" value="1"/>
</dbReference>
<feature type="transmembrane region" description="Helical" evidence="8">
    <location>
        <begin position="122"/>
        <end position="145"/>
    </location>
</feature>
<keyword evidence="5" id="KW-0406">Ion transport</keyword>
<dbReference type="EMBL" id="SMFZ01000001">
    <property type="protein sequence ID" value="TCK24313.1"/>
    <property type="molecule type" value="Genomic_DNA"/>
</dbReference>
<keyword evidence="7 10" id="KW-0407">Ion channel</keyword>
<dbReference type="Gene3D" id="1.20.5.110">
    <property type="match status" value="1"/>
</dbReference>
<dbReference type="AlphaFoldDB" id="A0A4R1HSR7"/>
<keyword evidence="3 8" id="KW-0812">Transmembrane</keyword>
<dbReference type="SUPFAM" id="SSF81324">
    <property type="entry name" value="Voltage-gated potassium channels"/>
    <property type="match status" value="1"/>
</dbReference>
<feature type="transmembrane region" description="Helical" evidence="8">
    <location>
        <begin position="188"/>
        <end position="213"/>
    </location>
</feature>
<dbReference type="RefSeq" id="WP_132420735.1">
    <property type="nucleotide sequence ID" value="NZ_SMFZ01000001.1"/>
</dbReference>
<dbReference type="PANTHER" id="PTHR11537">
    <property type="entry name" value="VOLTAGE-GATED POTASSIUM CHANNEL"/>
    <property type="match status" value="1"/>
</dbReference>
<dbReference type="InterPro" id="IPR013099">
    <property type="entry name" value="K_chnl_dom"/>
</dbReference>
<feature type="transmembrane region" description="Helical" evidence="8">
    <location>
        <begin position="25"/>
        <end position="44"/>
    </location>
</feature>
<dbReference type="GO" id="GO:0005249">
    <property type="term" value="F:voltage-gated potassium channel activity"/>
    <property type="evidence" value="ECO:0007669"/>
    <property type="project" value="InterPro"/>
</dbReference>
<keyword evidence="11" id="KW-1185">Reference proteome</keyword>
<name>A0A4R1HSR7_PSEEN</name>
<evidence type="ECO:0000313" key="11">
    <source>
        <dbReference type="Proteomes" id="UP000295560"/>
    </source>
</evidence>
<dbReference type="GO" id="GO:0001508">
    <property type="term" value="P:action potential"/>
    <property type="evidence" value="ECO:0007669"/>
    <property type="project" value="TreeGrafter"/>
</dbReference>
<comment type="caution">
    <text evidence="10">The sequence shown here is derived from an EMBL/GenBank/DDBJ whole genome shotgun (WGS) entry which is preliminary data.</text>
</comment>
<keyword evidence="4 8" id="KW-1133">Transmembrane helix</keyword>
<sequence>MVHPPHADAAVDESRLEAWEQRTDMPLTVVASVFLLVYAVQVLATRPGYTLWTVLEVALWVVWGVFVVDYVVRLAKARRRVRFVVTHPIDLLVVLAPFFRFLRLLRLLAAVTTLGRVLRDDFRGRVGTSLVVAVSLLSFVAALGVYEAERDAPDSSITTFGDALWWVLTTITTVRYGDRYPVTTEGRLVAAGLMLAGIAVLGTVTAGIASWFLERIGAEAAEQSAPTTPPVGPGPADWDAVLTELRALRRRVDELEWSAPERPGHPAPPPH</sequence>
<feature type="domain" description="Potassium channel" evidence="9">
    <location>
        <begin position="144"/>
        <end position="212"/>
    </location>
</feature>
<dbReference type="InterPro" id="IPR028325">
    <property type="entry name" value="VG_K_chnl"/>
</dbReference>
<dbReference type="InterPro" id="IPR027359">
    <property type="entry name" value="Volt_channel_dom_sf"/>
</dbReference>
<dbReference type="Gene3D" id="1.20.120.350">
    <property type="entry name" value="Voltage-gated potassium channels. Chain C"/>
    <property type="match status" value="1"/>
</dbReference>
<proteinExistence type="predicted"/>
<evidence type="ECO:0000256" key="8">
    <source>
        <dbReference type="SAM" id="Phobius"/>
    </source>
</evidence>
<keyword evidence="6 8" id="KW-0472">Membrane</keyword>
<evidence type="ECO:0000256" key="5">
    <source>
        <dbReference type="ARBA" id="ARBA00023065"/>
    </source>
</evidence>